<dbReference type="AlphaFoldDB" id="A0A0F9PB01"/>
<comment type="caution">
    <text evidence="2">The sequence shown here is derived from an EMBL/GenBank/DDBJ whole genome shotgun (WGS) entry which is preliminary data.</text>
</comment>
<reference evidence="2" key="1">
    <citation type="journal article" date="2015" name="Nature">
        <title>Complex archaea that bridge the gap between prokaryotes and eukaryotes.</title>
        <authorList>
            <person name="Spang A."/>
            <person name="Saw J.H."/>
            <person name="Jorgensen S.L."/>
            <person name="Zaremba-Niedzwiedzka K."/>
            <person name="Martijn J."/>
            <person name="Lind A.E."/>
            <person name="van Eijk R."/>
            <person name="Schleper C."/>
            <person name="Guy L."/>
            <person name="Ettema T.J."/>
        </authorList>
    </citation>
    <scope>NUCLEOTIDE SEQUENCE</scope>
</reference>
<feature type="compositionally biased region" description="Basic and acidic residues" evidence="1">
    <location>
        <begin position="114"/>
        <end position="128"/>
    </location>
</feature>
<accession>A0A0F9PB01</accession>
<evidence type="ECO:0000313" key="2">
    <source>
        <dbReference type="EMBL" id="KKN27264.1"/>
    </source>
</evidence>
<evidence type="ECO:0008006" key="3">
    <source>
        <dbReference type="Google" id="ProtNLM"/>
    </source>
</evidence>
<protein>
    <recommendedName>
        <fullName evidence="3">Phage replisome organiser N-terminal domain-containing protein</fullName>
    </recommendedName>
</protein>
<feature type="region of interest" description="Disordered" evidence="1">
    <location>
        <begin position="114"/>
        <end position="140"/>
    </location>
</feature>
<gene>
    <name evidence="2" type="ORF">LCGC14_0866420</name>
</gene>
<dbReference type="EMBL" id="LAZR01002653">
    <property type="protein sequence ID" value="KKN27264.1"/>
    <property type="molecule type" value="Genomic_DNA"/>
</dbReference>
<organism evidence="2">
    <name type="scientific">marine sediment metagenome</name>
    <dbReference type="NCBI Taxonomy" id="412755"/>
    <lineage>
        <taxon>unclassified sequences</taxon>
        <taxon>metagenomes</taxon>
        <taxon>ecological metagenomes</taxon>
    </lineage>
</organism>
<proteinExistence type="predicted"/>
<sequence length="293" mass="35112">MKKRTGDDWFPFWIDKWLLGSTRDELTIEQCAVWVDFLALSYKDEGYIRANEGIPYPIKRLSGLLNRPIKLIQQTIDRCLEPKINKLRLESDGTLYVISHPEYELSKRHKRRLMEDDVRQKGHDDRQKDTKRRREKSRIDKNREDKEILNLLSKVKNYPLNKEKDLEFIKELKVEFPDVDILEKVKQICANWLDRPLLKKSRPRVQIRRWVSNEQKWQQEGDKERKVGRLYAKEPQFLSMELLNNVYRIINGKGGDKGKFYIKAKLAFPKIKTKWQQSDKKPETFIRLVESVQ</sequence>
<name>A0A0F9PB01_9ZZZZ</name>
<evidence type="ECO:0000256" key="1">
    <source>
        <dbReference type="SAM" id="MobiDB-lite"/>
    </source>
</evidence>